<name>A0A016TDR8_9BILA</name>
<dbReference type="OrthoDB" id="5856709at2759"/>
<dbReference type="InterPro" id="IPR051368">
    <property type="entry name" value="SerProtInhib-TIL_Domain"/>
</dbReference>
<keyword evidence="4" id="KW-0732">Signal</keyword>
<evidence type="ECO:0000313" key="6">
    <source>
        <dbReference type="EMBL" id="EYC00851.1"/>
    </source>
</evidence>
<dbReference type="Pfam" id="PF01826">
    <property type="entry name" value="TIL"/>
    <property type="match status" value="1"/>
</dbReference>
<keyword evidence="1" id="KW-0646">Protease inhibitor</keyword>
<keyword evidence="2" id="KW-0722">Serine protease inhibitor</keyword>
<evidence type="ECO:0000313" key="7">
    <source>
        <dbReference type="Proteomes" id="UP000024635"/>
    </source>
</evidence>
<dbReference type="AlphaFoldDB" id="A0A016TDR8"/>
<evidence type="ECO:0000256" key="2">
    <source>
        <dbReference type="ARBA" id="ARBA00022900"/>
    </source>
</evidence>
<feature type="signal peptide" evidence="4">
    <location>
        <begin position="1"/>
        <end position="19"/>
    </location>
</feature>
<dbReference type="PANTHER" id="PTHR23259:SF70">
    <property type="entry name" value="ACCESSORY GLAND PROTEIN ACP62F-RELATED"/>
    <property type="match status" value="1"/>
</dbReference>
<accession>A0A016TDR8</accession>
<dbReference type="SUPFAM" id="SSF57567">
    <property type="entry name" value="Serine protease inhibitors"/>
    <property type="match status" value="1"/>
</dbReference>
<keyword evidence="7" id="KW-1185">Reference proteome</keyword>
<reference evidence="7" key="1">
    <citation type="journal article" date="2015" name="Nat. Genet.">
        <title>The genome and transcriptome of the zoonotic hookworm Ancylostoma ceylanicum identify infection-specific gene families.</title>
        <authorList>
            <person name="Schwarz E.M."/>
            <person name="Hu Y."/>
            <person name="Antoshechkin I."/>
            <person name="Miller M.M."/>
            <person name="Sternberg P.W."/>
            <person name="Aroian R.V."/>
        </authorList>
    </citation>
    <scope>NUCLEOTIDE SEQUENCE</scope>
    <source>
        <strain evidence="7">HY135</strain>
    </source>
</reference>
<protein>
    <recommendedName>
        <fullName evidence="5">TIL domain-containing protein</fullName>
    </recommendedName>
</protein>
<dbReference type="PANTHER" id="PTHR23259">
    <property type="entry name" value="RIDDLE"/>
    <property type="match status" value="1"/>
</dbReference>
<dbReference type="InterPro" id="IPR002919">
    <property type="entry name" value="TIL_dom"/>
</dbReference>
<dbReference type="EMBL" id="JARK01001448">
    <property type="protein sequence ID" value="EYC00851.1"/>
    <property type="molecule type" value="Genomic_DNA"/>
</dbReference>
<feature type="domain" description="TIL" evidence="5">
    <location>
        <begin position="27"/>
        <end position="83"/>
    </location>
</feature>
<evidence type="ECO:0000256" key="3">
    <source>
        <dbReference type="ARBA" id="ARBA00023157"/>
    </source>
</evidence>
<keyword evidence="3" id="KW-1015">Disulfide bond</keyword>
<dbReference type="Proteomes" id="UP000024635">
    <property type="component" value="Unassembled WGS sequence"/>
</dbReference>
<organism evidence="6 7">
    <name type="scientific">Ancylostoma ceylanicum</name>
    <dbReference type="NCBI Taxonomy" id="53326"/>
    <lineage>
        <taxon>Eukaryota</taxon>
        <taxon>Metazoa</taxon>
        <taxon>Ecdysozoa</taxon>
        <taxon>Nematoda</taxon>
        <taxon>Chromadorea</taxon>
        <taxon>Rhabditida</taxon>
        <taxon>Rhabditina</taxon>
        <taxon>Rhabditomorpha</taxon>
        <taxon>Strongyloidea</taxon>
        <taxon>Ancylostomatidae</taxon>
        <taxon>Ancylostomatinae</taxon>
        <taxon>Ancylostoma</taxon>
    </lineage>
</organism>
<evidence type="ECO:0000256" key="4">
    <source>
        <dbReference type="SAM" id="SignalP"/>
    </source>
</evidence>
<dbReference type="InterPro" id="IPR036084">
    <property type="entry name" value="Ser_inhib-like_sf"/>
</dbReference>
<sequence length="97" mass="10984">MKTLYLIPVWLFLLSLCNGKSVQPQKCGVDEYFDHCGGRNCEPTCEDPERACLGRACFGPPECVCESGYYRDKFGNCVLLDECDDMEIITFAPETRK</sequence>
<dbReference type="GO" id="GO:0004867">
    <property type="term" value="F:serine-type endopeptidase inhibitor activity"/>
    <property type="evidence" value="ECO:0007669"/>
    <property type="project" value="UniProtKB-KW"/>
</dbReference>
<proteinExistence type="predicted"/>
<gene>
    <name evidence="6" type="primary">Acey_s0112.g297</name>
    <name evidence="6" type="ORF">Y032_0112g297</name>
</gene>
<dbReference type="Gene3D" id="2.10.25.10">
    <property type="entry name" value="Laminin"/>
    <property type="match status" value="1"/>
</dbReference>
<evidence type="ECO:0000259" key="5">
    <source>
        <dbReference type="Pfam" id="PF01826"/>
    </source>
</evidence>
<dbReference type="CDD" id="cd19941">
    <property type="entry name" value="TIL"/>
    <property type="match status" value="1"/>
</dbReference>
<feature type="chain" id="PRO_5001490949" description="TIL domain-containing protein" evidence="4">
    <location>
        <begin position="20"/>
        <end position="97"/>
    </location>
</feature>
<evidence type="ECO:0000256" key="1">
    <source>
        <dbReference type="ARBA" id="ARBA00022690"/>
    </source>
</evidence>
<comment type="caution">
    <text evidence="6">The sequence shown here is derived from an EMBL/GenBank/DDBJ whole genome shotgun (WGS) entry which is preliminary data.</text>
</comment>